<gene>
    <name evidence="1" type="ORF">L873DRAFT_1712385</name>
</gene>
<keyword evidence="2" id="KW-1185">Reference proteome</keyword>
<reference evidence="1 2" key="1">
    <citation type="journal article" date="2018" name="Nat. Ecol. Evol.">
        <title>Pezizomycetes genomes reveal the molecular basis of ectomycorrhizal truffle lifestyle.</title>
        <authorList>
            <person name="Murat C."/>
            <person name="Payen T."/>
            <person name="Noel B."/>
            <person name="Kuo A."/>
            <person name="Morin E."/>
            <person name="Chen J."/>
            <person name="Kohler A."/>
            <person name="Krizsan K."/>
            <person name="Balestrini R."/>
            <person name="Da Silva C."/>
            <person name="Montanini B."/>
            <person name="Hainaut M."/>
            <person name="Levati E."/>
            <person name="Barry K.W."/>
            <person name="Belfiori B."/>
            <person name="Cichocki N."/>
            <person name="Clum A."/>
            <person name="Dockter R.B."/>
            <person name="Fauchery L."/>
            <person name="Guy J."/>
            <person name="Iotti M."/>
            <person name="Le Tacon F."/>
            <person name="Lindquist E.A."/>
            <person name="Lipzen A."/>
            <person name="Malagnac F."/>
            <person name="Mello A."/>
            <person name="Molinier V."/>
            <person name="Miyauchi S."/>
            <person name="Poulain J."/>
            <person name="Riccioni C."/>
            <person name="Rubini A."/>
            <person name="Sitrit Y."/>
            <person name="Splivallo R."/>
            <person name="Traeger S."/>
            <person name="Wang M."/>
            <person name="Zifcakova L."/>
            <person name="Wipf D."/>
            <person name="Zambonelli A."/>
            <person name="Paolocci F."/>
            <person name="Nowrousian M."/>
            <person name="Ottonello S."/>
            <person name="Baldrian P."/>
            <person name="Spatafora J.W."/>
            <person name="Henrissat B."/>
            <person name="Nagy L.G."/>
            <person name="Aury J.M."/>
            <person name="Wincker P."/>
            <person name="Grigoriev I.V."/>
            <person name="Bonfante P."/>
            <person name="Martin F.M."/>
        </authorList>
    </citation>
    <scope>NUCLEOTIDE SEQUENCE [LARGE SCALE GENOMIC DNA]</scope>
    <source>
        <strain evidence="1 2">120613-1</strain>
    </source>
</reference>
<name>A0A3N4J604_9PEZI</name>
<organism evidence="1 2">
    <name type="scientific">Choiromyces venosus 120613-1</name>
    <dbReference type="NCBI Taxonomy" id="1336337"/>
    <lineage>
        <taxon>Eukaryota</taxon>
        <taxon>Fungi</taxon>
        <taxon>Dikarya</taxon>
        <taxon>Ascomycota</taxon>
        <taxon>Pezizomycotina</taxon>
        <taxon>Pezizomycetes</taxon>
        <taxon>Pezizales</taxon>
        <taxon>Tuberaceae</taxon>
        <taxon>Choiromyces</taxon>
    </lineage>
</organism>
<protein>
    <submittedName>
        <fullName evidence="1">Uncharacterized protein</fullName>
    </submittedName>
</protein>
<dbReference type="Gene3D" id="1.25.40.20">
    <property type="entry name" value="Ankyrin repeat-containing domain"/>
    <property type="match status" value="1"/>
</dbReference>
<dbReference type="Proteomes" id="UP000276215">
    <property type="component" value="Unassembled WGS sequence"/>
</dbReference>
<dbReference type="SUPFAM" id="SSF48403">
    <property type="entry name" value="Ankyrin repeat"/>
    <property type="match status" value="1"/>
</dbReference>
<proteinExistence type="predicted"/>
<sequence>TLLSWSAVNGHTVVVKLHMSREDDELATFERKHRFSPSSSMAMKVHVQVLRIPRAREGADPNLENSNGWTPLCWAVGTGKAIIVKMLLERADVNPNPVENDCWMPLGRARVHAHKDLAALIESRINRMGQ</sequence>
<dbReference type="InterPro" id="IPR002110">
    <property type="entry name" value="Ankyrin_rpt"/>
</dbReference>
<dbReference type="InterPro" id="IPR036770">
    <property type="entry name" value="Ankyrin_rpt-contain_sf"/>
</dbReference>
<dbReference type="AlphaFoldDB" id="A0A3N4J604"/>
<evidence type="ECO:0000313" key="1">
    <source>
        <dbReference type="EMBL" id="RPA91860.1"/>
    </source>
</evidence>
<dbReference type="OrthoDB" id="366390at2759"/>
<evidence type="ECO:0000313" key="2">
    <source>
        <dbReference type="Proteomes" id="UP000276215"/>
    </source>
</evidence>
<feature type="non-terminal residue" evidence="1">
    <location>
        <position position="1"/>
    </location>
</feature>
<dbReference type="Pfam" id="PF12796">
    <property type="entry name" value="Ank_2"/>
    <property type="match status" value="1"/>
</dbReference>
<dbReference type="EMBL" id="ML120486">
    <property type="protein sequence ID" value="RPA91860.1"/>
    <property type="molecule type" value="Genomic_DNA"/>
</dbReference>
<accession>A0A3N4J604</accession>